<dbReference type="OrthoDB" id="502668at2"/>
<keyword evidence="3" id="KW-1185">Reference proteome</keyword>
<protein>
    <submittedName>
        <fullName evidence="2">Diguanylate cyclase</fullName>
    </submittedName>
</protein>
<dbReference type="SUPFAM" id="SSF52540">
    <property type="entry name" value="P-loop containing nucleoside triphosphate hydrolases"/>
    <property type="match status" value="1"/>
</dbReference>
<dbReference type="Pfam" id="PF26355">
    <property type="entry name" value="HTH_VMAP-M9"/>
    <property type="match status" value="1"/>
</dbReference>
<evidence type="ECO:0000313" key="3">
    <source>
        <dbReference type="Proteomes" id="UP000182190"/>
    </source>
</evidence>
<proteinExistence type="predicted"/>
<dbReference type="Gene3D" id="3.40.50.300">
    <property type="entry name" value="P-loop containing nucleotide triphosphate hydrolases"/>
    <property type="match status" value="1"/>
</dbReference>
<evidence type="ECO:0000313" key="2">
    <source>
        <dbReference type="EMBL" id="VXD18506.1"/>
    </source>
</evidence>
<gene>
    <name evidence="2" type="ORF">PL9631_400008</name>
</gene>
<comment type="caution">
    <text evidence="2">The sequence shown here is derived from an EMBL/GenBank/DDBJ whole genome shotgun (WGS) entry which is preliminary data.</text>
</comment>
<dbReference type="InterPro" id="IPR027417">
    <property type="entry name" value="P-loop_NTPase"/>
</dbReference>
<feature type="domain" description="vWA-MoxR associated protein N-terminal HTH" evidence="1">
    <location>
        <begin position="16"/>
        <end position="78"/>
    </location>
</feature>
<dbReference type="RefSeq" id="WP_083617763.1">
    <property type="nucleotide sequence ID" value="NZ_LR735002.1"/>
</dbReference>
<dbReference type="Proteomes" id="UP000182190">
    <property type="component" value="Unassembled WGS sequence"/>
</dbReference>
<name>A0A7Z9BNB4_9CYAN</name>
<dbReference type="EMBL" id="CZCS02000180">
    <property type="protein sequence ID" value="VXD18506.1"/>
    <property type="molecule type" value="Genomic_DNA"/>
</dbReference>
<dbReference type="InterPro" id="IPR058651">
    <property type="entry name" value="HTH_VMAP-M9"/>
</dbReference>
<evidence type="ECO:0000259" key="1">
    <source>
        <dbReference type="Pfam" id="PF26355"/>
    </source>
</evidence>
<dbReference type="AlphaFoldDB" id="A0A7Z9BNB4"/>
<dbReference type="Pfam" id="PF14516">
    <property type="entry name" value="AAA_35"/>
    <property type="match status" value="1"/>
</dbReference>
<sequence length="438" mass="50528">MTIDQLIDILKVSLPEGLTALQEMVLRSSWDGKTYALMASETNYVKEYLSRAASELWSTLSDFWDEPIGKNNLRQMFESRPLTKAQRKLLEQFQSQTLISVLEFPGAPVGLDSKLYIERPPIETLAYEEVTKPGSIIRIKASWKMGKTSLLLRIINQAESYHYSTVNIDFQQAEKNILSSVDKFFRWFSRNISWKLKIHPNLDEYWDEDMGSKVSCTIYFEAYLLQQIETNLVLGLNEVNRLFEYPDIAEEFFSLLRSWYEQAKSNNTWKKLRLVLTYSTEIYIPLNINQSPFNVGLPLKLPAFDAEQVLSLALRHGLDWTPTQTKQLMAMVGGHPFLVRLGLYYLCRGELTLKQLLQEAVTETGIYSSHLRRILAVLQADPQLEKAFKQVIYADQPIKLASVVTYKLDSMGIVTIKGDSVVHSCELYRVYFRNQLLD</sequence>
<organism evidence="2 3">
    <name type="scientific">Planktothrix paucivesiculata PCC 9631</name>
    <dbReference type="NCBI Taxonomy" id="671071"/>
    <lineage>
        <taxon>Bacteria</taxon>
        <taxon>Bacillati</taxon>
        <taxon>Cyanobacteriota</taxon>
        <taxon>Cyanophyceae</taxon>
        <taxon>Oscillatoriophycideae</taxon>
        <taxon>Oscillatoriales</taxon>
        <taxon>Microcoleaceae</taxon>
        <taxon>Planktothrix</taxon>
    </lineage>
</organism>
<reference evidence="2" key="1">
    <citation type="submission" date="2019-10" db="EMBL/GenBank/DDBJ databases">
        <authorList>
            <consortium name="Genoscope - CEA"/>
            <person name="William W."/>
        </authorList>
    </citation>
    <scope>NUCLEOTIDE SEQUENCE [LARGE SCALE GENOMIC DNA]</scope>
    <source>
        <strain evidence="2">BBR_PRJEB10994</strain>
    </source>
</reference>
<accession>A0A7Z9BNB4</accession>